<dbReference type="Pfam" id="PF09827">
    <property type="entry name" value="CRISPR_Cas2"/>
    <property type="match status" value="1"/>
</dbReference>
<dbReference type="EMBL" id="SJDT01000006">
    <property type="protein sequence ID" value="TBW20916.1"/>
    <property type="molecule type" value="Genomic_DNA"/>
</dbReference>
<comment type="similarity">
    <text evidence="2 9">Belongs to the CRISPR-associated endoribonuclease Cas2 protein family.</text>
</comment>
<organism evidence="10 11">
    <name type="scientific">Arcanobacterium bovis</name>
    <dbReference type="NCBI Taxonomy" id="2529275"/>
    <lineage>
        <taxon>Bacteria</taxon>
        <taxon>Bacillati</taxon>
        <taxon>Actinomycetota</taxon>
        <taxon>Actinomycetes</taxon>
        <taxon>Actinomycetales</taxon>
        <taxon>Actinomycetaceae</taxon>
        <taxon>Arcanobacterium</taxon>
    </lineage>
</organism>
<sequence>MASEPMWCVVMFDLPTKTAQDKREYSRFRNSLLDIGFSRVQYSVYAHYSPTGLIGTRLVKAIKANLPVGGEVRIYHLTDKQWAKAIRFSNHHEELPDPEPEQLMIF</sequence>
<dbReference type="GO" id="GO:0004521">
    <property type="term" value="F:RNA endonuclease activity"/>
    <property type="evidence" value="ECO:0007669"/>
    <property type="project" value="InterPro"/>
</dbReference>
<dbReference type="AlphaFoldDB" id="A0A4Q9V0F3"/>
<keyword evidence="4 9" id="KW-0479">Metal-binding</keyword>
<dbReference type="InterPro" id="IPR021127">
    <property type="entry name" value="CRISPR_associated_Cas2"/>
</dbReference>
<proteinExistence type="inferred from homology"/>
<evidence type="ECO:0000256" key="8">
    <source>
        <dbReference type="ARBA" id="ARBA00023118"/>
    </source>
</evidence>
<evidence type="ECO:0000313" key="11">
    <source>
        <dbReference type="Proteomes" id="UP000293036"/>
    </source>
</evidence>
<accession>A0A4Q9V0F3</accession>
<comment type="cofactor">
    <cofactor evidence="1 9">
        <name>Mg(2+)</name>
        <dbReference type="ChEBI" id="CHEBI:18420"/>
    </cofactor>
</comment>
<evidence type="ECO:0000256" key="6">
    <source>
        <dbReference type="ARBA" id="ARBA00022801"/>
    </source>
</evidence>
<feature type="binding site" evidence="9">
    <location>
        <position position="13"/>
    </location>
    <ligand>
        <name>Mg(2+)</name>
        <dbReference type="ChEBI" id="CHEBI:18420"/>
        <note>catalytic</note>
    </ligand>
</feature>
<dbReference type="GO" id="GO:0046872">
    <property type="term" value="F:metal ion binding"/>
    <property type="evidence" value="ECO:0007669"/>
    <property type="project" value="UniProtKB-UniRule"/>
</dbReference>
<dbReference type="RefSeq" id="WP_131281921.1">
    <property type="nucleotide sequence ID" value="NZ_SJDT01000006.1"/>
</dbReference>
<keyword evidence="7 9" id="KW-0460">Magnesium</keyword>
<dbReference type="GO" id="GO:0051607">
    <property type="term" value="P:defense response to virus"/>
    <property type="evidence" value="ECO:0007669"/>
    <property type="project" value="UniProtKB-UniRule"/>
</dbReference>
<evidence type="ECO:0000256" key="9">
    <source>
        <dbReference type="HAMAP-Rule" id="MF_01471"/>
    </source>
</evidence>
<dbReference type="GO" id="GO:0016787">
    <property type="term" value="F:hydrolase activity"/>
    <property type="evidence" value="ECO:0007669"/>
    <property type="project" value="UniProtKB-KW"/>
</dbReference>
<evidence type="ECO:0000256" key="5">
    <source>
        <dbReference type="ARBA" id="ARBA00022759"/>
    </source>
</evidence>
<evidence type="ECO:0000256" key="2">
    <source>
        <dbReference type="ARBA" id="ARBA00009959"/>
    </source>
</evidence>
<dbReference type="OrthoDB" id="9791737at2"/>
<comment type="function">
    <text evidence="9">CRISPR (clustered regularly interspaced short palindromic repeat), is an adaptive immune system that provides protection against mobile genetic elements (viruses, transposable elements and conjugative plasmids). CRISPR clusters contain sequences complementary to antecedent mobile elements and target invading nucleic acids. CRISPR clusters are transcribed and processed into CRISPR RNA (crRNA). Functions as a ssRNA-specific endoribonuclease. Involved in the integration of spacer DNA into the CRISPR cassette.</text>
</comment>
<evidence type="ECO:0000256" key="7">
    <source>
        <dbReference type="ARBA" id="ARBA00022842"/>
    </source>
</evidence>
<keyword evidence="6 9" id="KW-0378">Hydrolase</keyword>
<evidence type="ECO:0000313" key="10">
    <source>
        <dbReference type="EMBL" id="TBW20916.1"/>
    </source>
</evidence>
<reference evidence="10 11" key="1">
    <citation type="submission" date="2019-02" db="EMBL/GenBank/DDBJ databases">
        <title>Arcanobacterium bovis sp. nov., isolated from the milk of a cow with mastitis.</title>
        <authorList>
            <person name="Sammra O."/>
            <person name="Foster G."/>
            <person name="Hassan A."/>
            <person name="Alssahen M."/>
            <person name="Laemmler C."/>
            <person name="Borowiak M."/>
            <person name="Malorny B."/>
            <person name="Abdulmawjood A."/>
        </authorList>
    </citation>
    <scope>NUCLEOTIDE SEQUENCE [LARGE SCALE GENOMIC DNA]</scope>
    <source>
        <strain evidence="10 11">C605018/01/1</strain>
    </source>
</reference>
<comment type="subunit">
    <text evidence="9">Homodimer, forms a heterotetramer with a Cas1 homodimer.</text>
</comment>
<keyword evidence="3 9" id="KW-0540">Nuclease</keyword>
<evidence type="ECO:0000256" key="4">
    <source>
        <dbReference type="ARBA" id="ARBA00022723"/>
    </source>
</evidence>
<dbReference type="InterPro" id="IPR019199">
    <property type="entry name" value="Virulence_VapD/CRISPR_Cas2"/>
</dbReference>
<gene>
    <name evidence="9 10" type="primary">cas2</name>
    <name evidence="10" type="ORF">EZJ44_07425</name>
</gene>
<dbReference type="Gene3D" id="3.30.70.240">
    <property type="match status" value="1"/>
</dbReference>
<keyword evidence="11" id="KW-1185">Reference proteome</keyword>
<protein>
    <recommendedName>
        <fullName evidence="9">CRISPR-associated endoribonuclease Cas2</fullName>
        <ecNumber evidence="9">3.1.-.-</ecNumber>
    </recommendedName>
</protein>
<dbReference type="SUPFAM" id="SSF143430">
    <property type="entry name" value="TTP0101/SSO1404-like"/>
    <property type="match status" value="1"/>
</dbReference>
<keyword evidence="8 9" id="KW-0051">Antiviral defense</keyword>
<dbReference type="NCBIfam" id="TIGR01573">
    <property type="entry name" value="cas2"/>
    <property type="match status" value="1"/>
</dbReference>
<dbReference type="EC" id="3.1.-.-" evidence="9"/>
<comment type="caution">
    <text evidence="10">The sequence shown here is derived from an EMBL/GenBank/DDBJ whole genome shotgun (WGS) entry which is preliminary data.</text>
</comment>
<dbReference type="GO" id="GO:0043571">
    <property type="term" value="P:maintenance of CRISPR repeat elements"/>
    <property type="evidence" value="ECO:0007669"/>
    <property type="project" value="UniProtKB-UniRule"/>
</dbReference>
<dbReference type="HAMAP" id="MF_01471">
    <property type="entry name" value="Cas2"/>
    <property type="match status" value="1"/>
</dbReference>
<evidence type="ECO:0000256" key="3">
    <source>
        <dbReference type="ARBA" id="ARBA00022722"/>
    </source>
</evidence>
<dbReference type="Proteomes" id="UP000293036">
    <property type="component" value="Unassembled WGS sequence"/>
</dbReference>
<evidence type="ECO:0000256" key="1">
    <source>
        <dbReference type="ARBA" id="ARBA00001946"/>
    </source>
</evidence>
<name>A0A4Q9V0F3_9ACTO</name>
<keyword evidence="5 9" id="KW-0255">Endonuclease</keyword>